<feature type="transmembrane region" description="Helical" evidence="1">
    <location>
        <begin position="43"/>
        <end position="62"/>
    </location>
</feature>
<keyword evidence="1" id="KW-0812">Transmembrane</keyword>
<evidence type="ECO:0000313" key="2">
    <source>
        <dbReference type="EMBL" id="AHB52763.1"/>
    </source>
</evidence>
<name>W8DND4_9MAXI</name>
<reference evidence="2" key="1">
    <citation type="journal article" date="2014" name="Gene">
        <title>The mitochondrial genomes of Amphiascoides atopus and Schizopera knabeni (Harpacticoida: Miraciidae) reveal similarities between the copepod orders Harpacticoida and Poecilostomatoida.</title>
        <authorList>
            <person name="Easton E.E."/>
            <person name="Darrow E.M."/>
            <person name="Spears T."/>
            <person name="Thistle D."/>
        </authorList>
    </citation>
    <scope>NUCLEOTIDE SEQUENCE</scope>
</reference>
<gene>
    <name evidence="2" type="primary">ND4L</name>
</gene>
<evidence type="ECO:0000256" key="1">
    <source>
        <dbReference type="SAM" id="Phobius"/>
    </source>
</evidence>
<sequence>MFTTLIMTGLFSFYFSVSPWTSLLSFPLIFIVSVKFFYHSKNLLMLLLSLEMGSVMILLSILTLMSTSLLSPSLILLFLVLIVCEASLGLSLLVRLGRISGNELLLD</sequence>
<geneLocation type="mitochondrion" evidence="2"/>
<proteinExistence type="predicted"/>
<dbReference type="GeneID" id="18667335"/>
<protein>
    <submittedName>
        <fullName evidence="2">NADH dehydrogenase subunit 4L</fullName>
    </submittedName>
</protein>
<organism evidence="2">
    <name type="scientific">Amphiascoides atopus</name>
    <dbReference type="NCBI Taxonomy" id="1352461"/>
    <lineage>
        <taxon>Eukaryota</taxon>
        <taxon>Metazoa</taxon>
        <taxon>Ecdysozoa</taxon>
        <taxon>Arthropoda</taxon>
        <taxon>Crustacea</taxon>
        <taxon>Multicrustacea</taxon>
        <taxon>Hexanauplia</taxon>
        <taxon>Copepoda</taxon>
        <taxon>Harpacticoida</taxon>
        <taxon>Miraciidae</taxon>
        <taxon>Amphiascoides</taxon>
    </lineage>
</organism>
<feature type="transmembrane region" description="Helical" evidence="1">
    <location>
        <begin position="20"/>
        <end position="38"/>
    </location>
</feature>
<accession>W8DND4</accession>
<dbReference type="RefSeq" id="YP_009019480.1">
    <property type="nucleotide sequence ID" value="NC_023783.1"/>
</dbReference>
<dbReference type="CTD" id="4539"/>
<keyword evidence="1" id="KW-0472">Membrane</keyword>
<dbReference type="EMBL" id="KF667526">
    <property type="protein sequence ID" value="AHB52763.1"/>
    <property type="molecule type" value="Genomic_DNA"/>
</dbReference>
<feature type="transmembrane region" description="Helical" evidence="1">
    <location>
        <begin position="74"/>
        <end position="94"/>
    </location>
</feature>
<keyword evidence="2" id="KW-0496">Mitochondrion</keyword>
<dbReference type="Gene3D" id="1.10.287.3510">
    <property type="match status" value="1"/>
</dbReference>
<dbReference type="AlphaFoldDB" id="W8DND4"/>
<keyword evidence="1" id="KW-1133">Transmembrane helix</keyword>